<organism evidence="1 2">
    <name type="scientific">Natronorubrum sediminis</name>
    <dbReference type="NCBI Taxonomy" id="640943"/>
    <lineage>
        <taxon>Archaea</taxon>
        <taxon>Methanobacteriati</taxon>
        <taxon>Methanobacteriota</taxon>
        <taxon>Stenosarchaea group</taxon>
        <taxon>Halobacteria</taxon>
        <taxon>Halobacteriales</taxon>
        <taxon>Natrialbaceae</taxon>
        <taxon>Natronorubrum</taxon>
    </lineage>
</organism>
<dbReference type="RefSeq" id="WP_139305364.1">
    <property type="nucleotide sequence ID" value="NZ_FNWL01000001.1"/>
</dbReference>
<sequence>MIVANYDMLGRIFTGPELQLLIEENSHDLFDWPLTCPICNRQLTYQSASLERPFTYFSHSDGSADCFETKSTSDEHRLAIEYTVKALYNRISEVTGEPVVIDVEKWIGTREKFVIADVRVTSPLNIAAEIFYKTERLALGRRLRTVFANDFKSYLVFHTNGKHNPNRIERYLQQVAPIRVGRFDANTREVTLGDLFSAEQVTLSRSDRDRLPNYIAR</sequence>
<gene>
    <name evidence="1" type="ORF">SAMN04487967_0396</name>
</gene>
<evidence type="ECO:0000313" key="2">
    <source>
        <dbReference type="Proteomes" id="UP000199112"/>
    </source>
</evidence>
<dbReference type="OrthoDB" id="194758at2157"/>
<proteinExistence type="predicted"/>
<keyword evidence="2" id="KW-1185">Reference proteome</keyword>
<reference evidence="2" key="1">
    <citation type="submission" date="2016-10" db="EMBL/GenBank/DDBJ databases">
        <authorList>
            <person name="Varghese N."/>
            <person name="Submissions S."/>
        </authorList>
    </citation>
    <scope>NUCLEOTIDE SEQUENCE [LARGE SCALE GENOMIC DNA]</scope>
    <source>
        <strain evidence="2">CGMCC 1.8981</strain>
    </source>
</reference>
<evidence type="ECO:0000313" key="1">
    <source>
        <dbReference type="EMBL" id="SEH11535.1"/>
    </source>
</evidence>
<evidence type="ECO:0008006" key="3">
    <source>
        <dbReference type="Google" id="ProtNLM"/>
    </source>
</evidence>
<dbReference type="Proteomes" id="UP000199112">
    <property type="component" value="Unassembled WGS sequence"/>
</dbReference>
<dbReference type="AlphaFoldDB" id="A0A1H6FP50"/>
<protein>
    <recommendedName>
        <fullName evidence="3">Competence protein CoiA-like family protein</fullName>
    </recommendedName>
</protein>
<name>A0A1H6FP50_9EURY</name>
<accession>A0A1H6FP50</accession>
<dbReference type="EMBL" id="FNWL01000001">
    <property type="protein sequence ID" value="SEH11535.1"/>
    <property type="molecule type" value="Genomic_DNA"/>
</dbReference>